<feature type="domain" description="HTH LytTR-type" evidence="1">
    <location>
        <begin position="30"/>
        <end position="103"/>
    </location>
</feature>
<evidence type="ECO:0000313" key="3">
    <source>
        <dbReference type="Proteomes" id="UP001597387"/>
    </source>
</evidence>
<dbReference type="EMBL" id="JBHUHZ010000005">
    <property type="protein sequence ID" value="MFD2164561.1"/>
    <property type="molecule type" value="Genomic_DNA"/>
</dbReference>
<dbReference type="SMART" id="SM00850">
    <property type="entry name" value="LytTR"/>
    <property type="match status" value="1"/>
</dbReference>
<dbReference type="RefSeq" id="WP_379126343.1">
    <property type="nucleotide sequence ID" value="NZ_JBHUHZ010000005.1"/>
</dbReference>
<dbReference type="PROSITE" id="PS50930">
    <property type="entry name" value="HTH_LYTTR"/>
    <property type="match status" value="1"/>
</dbReference>
<name>A0ABW4ZRZ0_9SPHI</name>
<dbReference type="InterPro" id="IPR007492">
    <property type="entry name" value="LytTR_DNA-bd_dom"/>
</dbReference>
<protein>
    <submittedName>
        <fullName evidence="2">LytTR family transcriptional regulator DNA-binding domain-containing protein</fullName>
    </submittedName>
</protein>
<dbReference type="Gene3D" id="2.40.50.1020">
    <property type="entry name" value="LytTr DNA-binding domain"/>
    <property type="match status" value="1"/>
</dbReference>
<reference evidence="3" key="1">
    <citation type="journal article" date="2019" name="Int. J. Syst. Evol. Microbiol.">
        <title>The Global Catalogue of Microorganisms (GCM) 10K type strain sequencing project: providing services to taxonomists for standard genome sequencing and annotation.</title>
        <authorList>
            <consortium name="The Broad Institute Genomics Platform"/>
            <consortium name="The Broad Institute Genome Sequencing Center for Infectious Disease"/>
            <person name="Wu L."/>
            <person name="Ma J."/>
        </authorList>
    </citation>
    <scope>NUCLEOTIDE SEQUENCE [LARGE SCALE GENOMIC DNA]</scope>
    <source>
        <strain evidence="3">KCTC 42217</strain>
    </source>
</reference>
<keyword evidence="2" id="KW-0238">DNA-binding</keyword>
<dbReference type="Pfam" id="PF04397">
    <property type="entry name" value="LytTR"/>
    <property type="match status" value="1"/>
</dbReference>
<evidence type="ECO:0000259" key="1">
    <source>
        <dbReference type="PROSITE" id="PS50930"/>
    </source>
</evidence>
<comment type="caution">
    <text evidence="2">The sequence shown here is derived from an EMBL/GenBank/DDBJ whole genome shotgun (WGS) entry which is preliminary data.</text>
</comment>
<gene>
    <name evidence="2" type="ORF">ACFSJU_19300</name>
</gene>
<organism evidence="2 3">
    <name type="scientific">Paradesertivirga mongoliensis</name>
    <dbReference type="NCBI Taxonomy" id="2100740"/>
    <lineage>
        <taxon>Bacteria</taxon>
        <taxon>Pseudomonadati</taxon>
        <taxon>Bacteroidota</taxon>
        <taxon>Sphingobacteriia</taxon>
        <taxon>Sphingobacteriales</taxon>
        <taxon>Sphingobacteriaceae</taxon>
        <taxon>Paradesertivirga</taxon>
    </lineage>
</organism>
<evidence type="ECO:0000313" key="2">
    <source>
        <dbReference type="EMBL" id="MFD2164561.1"/>
    </source>
</evidence>
<sequence length="106" mass="12374">MMEKLIVPSQDYVRFIDKGEIVLCKSDSCYTWIHLVDGEELVICKSLTKLSLELHSTHFIRVNQSFLVNKGFIKLIDKKKKHIKLINNTQVPFTITLKELLRLLCQ</sequence>
<dbReference type="Proteomes" id="UP001597387">
    <property type="component" value="Unassembled WGS sequence"/>
</dbReference>
<dbReference type="GO" id="GO:0003677">
    <property type="term" value="F:DNA binding"/>
    <property type="evidence" value="ECO:0007669"/>
    <property type="project" value="UniProtKB-KW"/>
</dbReference>
<keyword evidence="3" id="KW-1185">Reference proteome</keyword>
<accession>A0ABW4ZRZ0</accession>
<proteinExistence type="predicted"/>